<feature type="region of interest" description="Disordered" evidence="1">
    <location>
        <begin position="34"/>
        <end position="84"/>
    </location>
</feature>
<name>A0A8S4QRY2_9NEOP</name>
<evidence type="ECO:0000313" key="3">
    <source>
        <dbReference type="Proteomes" id="UP000838756"/>
    </source>
</evidence>
<evidence type="ECO:0000313" key="2">
    <source>
        <dbReference type="EMBL" id="CAH2213384.1"/>
    </source>
</evidence>
<comment type="caution">
    <text evidence="2">The sequence shown here is derived from an EMBL/GenBank/DDBJ whole genome shotgun (WGS) entry which is preliminary data.</text>
</comment>
<dbReference type="EMBL" id="CAKXAJ010011386">
    <property type="protein sequence ID" value="CAH2213384.1"/>
    <property type="molecule type" value="Genomic_DNA"/>
</dbReference>
<organism evidence="2 3">
    <name type="scientific">Pararge aegeria aegeria</name>
    <dbReference type="NCBI Taxonomy" id="348720"/>
    <lineage>
        <taxon>Eukaryota</taxon>
        <taxon>Metazoa</taxon>
        <taxon>Ecdysozoa</taxon>
        <taxon>Arthropoda</taxon>
        <taxon>Hexapoda</taxon>
        <taxon>Insecta</taxon>
        <taxon>Pterygota</taxon>
        <taxon>Neoptera</taxon>
        <taxon>Endopterygota</taxon>
        <taxon>Lepidoptera</taxon>
        <taxon>Glossata</taxon>
        <taxon>Ditrysia</taxon>
        <taxon>Papilionoidea</taxon>
        <taxon>Nymphalidae</taxon>
        <taxon>Satyrinae</taxon>
        <taxon>Satyrini</taxon>
        <taxon>Parargina</taxon>
        <taxon>Pararge</taxon>
    </lineage>
</organism>
<accession>A0A8S4QRY2</accession>
<dbReference type="OrthoDB" id="7483916at2759"/>
<sequence length="84" mass="9209">MKLCTHISEGSWIGARTEEGCVTCEVRTPQPDACETAGRRQRRRALNPPASFVRQSAAGQRASRPSEPLVARRECSPTPSDDDL</sequence>
<dbReference type="Proteomes" id="UP000838756">
    <property type="component" value="Unassembled WGS sequence"/>
</dbReference>
<dbReference type="AlphaFoldDB" id="A0A8S4QRY2"/>
<gene>
    <name evidence="2" type="primary">jg23696</name>
    <name evidence="2" type="ORF">PAEG_LOCUS3534</name>
</gene>
<evidence type="ECO:0000256" key="1">
    <source>
        <dbReference type="SAM" id="MobiDB-lite"/>
    </source>
</evidence>
<proteinExistence type="predicted"/>
<protein>
    <submittedName>
        <fullName evidence="2">Jg23696 protein</fullName>
    </submittedName>
</protein>
<reference evidence="2" key="1">
    <citation type="submission" date="2022-03" db="EMBL/GenBank/DDBJ databases">
        <authorList>
            <person name="Lindestad O."/>
        </authorList>
    </citation>
    <scope>NUCLEOTIDE SEQUENCE</scope>
</reference>
<keyword evidence="3" id="KW-1185">Reference proteome</keyword>